<dbReference type="PANTHER" id="PTHR33204:SF18">
    <property type="entry name" value="TRANSCRIPTIONAL REGULATORY PROTEIN"/>
    <property type="match status" value="1"/>
</dbReference>
<keyword evidence="5" id="KW-0614">Plasmid</keyword>
<evidence type="ECO:0000256" key="3">
    <source>
        <dbReference type="ARBA" id="ARBA00023163"/>
    </source>
</evidence>
<dbReference type="InterPro" id="IPR002577">
    <property type="entry name" value="HTH_HxlR"/>
</dbReference>
<evidence type="ECO:0000259" key="4">
    <source>
        <dbReference type="PROSITE" id="PS51118"/>
    </source>
</evidence>
<reference evidence="5 6" key="1">
    <citation type="submission" date="2013-09" db="EMBL/GenBank/DDBJ databases">
        <authorList>
            <consortium name="DOE Joint Genome Institute"/>
            <person name="Klenk H.-P."/>
            <person name="Huntemann M."/>
            <person name="Han J."/>
            <person name="Chen A."/>
            <person name="Kyrpides N."/>
            <person name="Mavromatis K."/>
            <person name="Markowitz V."/>
            <person name="Palaniappan K."/>
            <person name="Ivanova N."/>
            <person name="Schaumberg A."/>
            <person name="Pati A."/>
            <person name="Liolios K."/>
            <person name="Nordberg H.P."/>
            <person name="Cantor M.N."/>
            <person name="Hua S.X."/>
            <person name="Woyke T."/>
        </authorList>
    </citation>
    <scope>NUCLEOTIDE SEQUENCE [LARGE SCALE GENOMIC DNA]</scope>
    <source>
        <strain evidence="5 6">DSM 14336</strain>
        <plasmid evidence="6">2</plasmid>
    </source>
</reference>
<feature type="domain" description="HTH hxlR-type" evidence="4">
    <location>
        <begin position="26"/>
        <end position="123"/>
    </location>
</feature>
<evidence type="ECO:0000256" key="1">
    <source>
        <dbReference type="ARBA" id="ARBA00023015"/>
    </source>
</evidence>
<sequence length="250" mass="28853">MQKLKLGTLKKRDLLMSIRRRNMLYCPVNMACEVLQPRWTIHILAEMWWGTSRFNDFRRAIPRMSPSLLSKRLAELEHRGLIERVEDKATGKVEYLRTQAAVELEPIIDVLGKWAYRNADSSEEVCNAEPGAFVWNLRRSIDAEALPARRVVIKLHFPDQPKTEQNYWITARPRAPVDVCYIDPGYDIDLYITCELAILVSVYFGYSSLTREIENDRINLIGKASIARSIDRWLILSSFARDAPIGSDVK</sequence>
<name>V9VY19_9RHOB</name>
<dbReference type="InterPro" id="IPR036390">
    <property type="entry name" value="WH_DNA-bd_sf"/>
</dbReference>
<dbReference type="KEGG" id="lmd:METH_22670"/>
<protein>
    <recommendedName>
        <fullName evidence="4">HTH hxlR-type domain-containing protein</fullName>
    </recommendedName>
</protein>
<dbReference type="Proteomes" id="UP000018780">
    <property type="component" value="Plasmid unnamed2"/>
</dbReference>
<dbReference type="PANTHER" id="PTHR33204">
    <property type="entry name" value="TRANSCRIPTIONAL REGULATOR, MARR FAMILY"/>
    <property type="match status" value="1"/>
</dbReference>
<dbReference type="PROSITE" id="PS51118">
    <property type="entry name" value="HTH_HXLR"/>
    <property type="match status" value="1"/>
</dbReference>
<keyword evidence="6" id="KW-1185">Reference proteome</keyword>
<evidence type="ECO:0000313" key="6">
    <source>
        <dbReference type="Proteomes" id="UP000018780"/>
    </source>
</evidence>
<keyword evidence="2" id="KW-0238">DNA-binding</keyword>
<dbReference type="PATRIC" id="fig|999552.6.peg.4481"/>
<evidence type="ECO:0000313" key="5">
    <source>
        <dbReference type="EMBL" id="AHD03636.1"/>
    </source>
</evidence>
<accession>V9VY19</accession>
<organism evidence="5 6">
    <name type="scientific">Leisingera methylohalidivorans DSM 14336</name>
    <dbReference type="NCBI Taxonomy" id="999552"/>
    <lineage>
        <taxon>Bacteria</taxon>
        <taxon>Pseudomonadati</taxon>
        <taxon>Pseudomonadota</taxon>
        <taxon>Alphaproteobacteria</taxon>
        <taxon>Rhodobacterales</taxon>
        <taxon>Roseobacteraceae</taxon>
        <taxon>Leisingera</taxon>
    </lineage>
</organism>
<dbReference type="AlphaFoldDB" id="V9VY19"/>
<dbReference type="SUPFAM" id="SSF46785">
    <property type="entry name" value="Winged helix' DNA-binding domain"/>
    <property type="match status" value="1"/>
</dbReference>
<dbReference type="InterPro" id="IPR036388">
    <property type="entry name" value="WH-like_DNA-bd_sf"/>
</dbReference>
<proteinExistence type="predicted"/>
<dbReference type="EMBL" id="CP006775">
    <property type="protein sequence ID" value="AHD03636.1"/>
    <property type="molecule type" value="Genomic_DNA"/>
</dbReference>
<dbReference type="Pfam" id="PF01638">
    <property type="entry name" value="HxlR"/>
    <property type="match status" value="1"/>
</dbReference>
<dbReference type="Gene3D" id="1.10.10.10">
    <property type="entry name" value="Winged helix-like DNA-binding domain superfamily/Winged helix DNA-binding domain"/>
    <property type="match status" value="1"/>
</dbReference>
<dbReference type="HOGENOM" id="CLU_076095_1_0_5"/>
<dbReference type="GO" id="GO:0003677">
    <property type="term" value="F:DNA binding"/>
    <property type="evidence" value="ECO:0007669"/>
    <property type="project" value="UniProtKB-KW"/>
</dbReference>
<geneLocation type="plasmid" evidence="6">
    <name>2</name>
</geneLocation>
<evidence type="ECO:0000256" key="2">
    <source>
        <dbReference type="ARBA" id="ARBA00023125"/>
    </source>
</evidence>
<keyword evidence="1" id="KW-0805">Transcription regulation</keyword>
<keyword evidence="3" id="KW-0804">Transcription</keyword>
<gene>
    <name evidence="5" type="ORF">METH_22670</name>
</gene>